<dbReference type="PANTHER" id="PTHR43547">
    <property type="entry name" value="TWO-COMPONENT HISTIDINE KINASE"/>
    <property type="match status" value="1"/>
</dbReference>
<dbReference type="SUPFAM" id="SSF47384">
    <property type="entry name" value="Homodimeric domain of signal transducing histidine kinase"/>
    <property type="match status" value="1"/>
</dbReference>
<dbReference type="InterPro" id="IPR001789">
    <property type="entry name" value="Sig_transdc_resp-reg_receiver"/>
</dbReference>
<dbReference type="CDD" id="cd00082">
    <property type="entry name" value="HisKA"/>
    <property type="match status" value="1"/>
</dbReference>
<dbReference type="Pfam" id="PF02518">
    <property type="entry name" value="HATPase_c"/>
    <property type="match status" value="1"/>
</dbReference>
<evidence type="ECO:0000313" key="4">
    <source>
        <dbReference type="EMBL" id="SHL68167.1"/>
    </source>
</evidence>
<comment type="catalytic activity">
    <reaction evidence="1">
        <text>ATP + protein L-histidine = ADP + protein N-phospho-L-histidine.</text>
        <dbReference type="EC" id="2.7.13.3"/>
    </reaction>
</comment>
<dbReference type="SUPFAM" id="SSF55874">
    <property type="entry name" value="ATPase domain of HSP90 chaperone/DNA topoisomerase II/histidine kinase"/>
    <property type="match status" value="1"/>
</dbReference>
<dbReference type="GO" id="GO:0000155">
    <property type="term" value="F:phosphorelay sensor kinase activity"/>
    <property type="evidence" value="ECO:0007669"/>
    <property type="project" value="InterPro"/>
</dbReference>
<dbReference type="InterPro" id="IPR011006">
    <property type="entry name" value="CheY-like_superfamily"/>
</dbReference>
<keyword evidence="3" id="KW-0597">Phosphoprotein</keyword>
<dbReference type="SMART" id="SM00387">
    <property type="entry name" value="HATPase_c"/>
    <property type="match status" value="1"/>
</dbReference>
<gene>
    <name evidence="4" type="ORF">SAMN04488494_0458</name>
</gene>
<dbReference type="InterPro" id="IPR003661">
    <property type="entry name" value="HisK_dim/P_dom"/>
</dbReference>
<evidence type="ECO:0000256" key="1">
    <source>
        <dbReference type="ARBA" id="ARBA00000085"/>
    </source>
</evidence>
<dbReference type="Gene3D" id="1.10.287.130">
    <property type="match status" value="1"/>
</dbReference>
<keyword evidence="4" id="KW-0418">Kinase</keyword>
<protein>
    <recommendedName>
        <fullName evidence="2">histidine kinase</fullName>
        <ecNumber evidence="2">2.7.13.3</ecNumber>
    </recommendedName>
</protein>
<dbReference type="InterPro" id="IPR005467">
    <property type="entry name" value="His_kinase_dom"/>
</dbReference>
<dbReference type="Pfam" id="PF00512">
    <property type="entry name" value="HisKA"/>
    <property type="match status" value="1"/>
</dbReference>
<dbReference type="PRINTS" id="PR00344">
    <property type="entry name" value="BCTRLSENSOR"/>
</dbReference>
<dbReference type="SMART" id="SM00448">
    <property type="entry name" value="REC"/>
    <property type="match status" value="1"/>
</dbReference>
<dbReference type="PANTHER" id="PTHR43547:SF2">
    <property type="entry name" value="HYBRID SIGNAL TRANSDUCTION HISTIDINE KINASE C"/>
    <property type="match status" value="1"/>
</dbReference>
<dbReference type="Gene3D" id="3.30.565.10">
    <property type="entry name" value="Histidine kinase-like ATPase, C-terminal domain"/>
    <property type="match status" value="1"/>
</dbReference>
<evidence type="ECO:0000256" key="3">
    <source>
        <dbReference type="ARBA" id="ARBA00022553"/>
    </source>
</evidence>
<evidence type="ECO:0000313" key="5">
    <source>
        <dbReference type="Proteomes" id="UP000184280"/>
    </source>
</evidence>
<proteinExistence type="predicted"/>
<dbReference type="PROSITE" id="PS50109">
    <property type="entry name" value="HIS_KIN"/>
    <property type="match status" value="1"/>
</dbReference>
<sequence length="402" mass="44350">MVISNYCTIFAKLISTITDPTGMDVADTLESKINRSEYKVLIVDDVVSNVLLLKILLTNEKFQVCTANNGTTCIEQAKKEHPDLILLDVMMPDISGFDTAVILKKDEETKDIPIIFLTALNTPQDLVHGFQVGANDFLTKPFNKEELVMRVMQQISLVAAKRIIEQQNRDLRATLSNRDKMYSVIAHDLRSPMASIRMVLNLVVASTSPETVGAELYELLDKANRESEDVHDLLDNLLKWTKSQTGRLSVVVQDLDLNDIIPGVVEIFEMIAQTKHIKLVLQPSASNLIVTADNDMLKTVMRNFLSNAIKFSPENSTIEISMVAEGDFAKISVTDHGVGIAADRIGSIFRKGDTTYGTGGEEGSGLGLQLCQDFARKNGGDCYVESIEGQGSTFSFTVPLKK</sequence>
<dbReference type="SMART" id="SM00388">
    <property type="entry name" value="HisKA"/>
    <property type="match status" value="1"/>
</dbReference>
<evidence type="ECO:0000256" key="2">
    <source>
        <dbReference type="ARBA" id="ARBA00012438"/>
    </source>
</evidence>
<dbReference type="InterPro" id="IPR004358">
    <property type="entry name" value="Sig_transdc_His_kin-like_C"/>
</dbReference>
<dbReference type="InterPro" id="IPR036890">
    <property type="entry name" value="HATPase_C_sf"/>
</dbReference>
<dbReference type="Gene3D" id="3.40.50.2300">
    <property type="match status" value="1"/>
</dbReference>
<dbReference type="EMBL" id="FRCJ01000001">
    <property type="protein sequence ID" value="SHL68167.1"/>
    <property type="molecule type" value="Genomic_DNA"/>
</dbReference>
<dbReference type="Proteomes" id="UP000184280">
    <property type="component" value="Unassembled WGS sequence"/>
</dbReference>
<accession>A0A1M7CLT5</accession>
<dbReference type="InterPro" id="IPR003594">
    <property type="entry name" value="HATPase_dom"/>
</dbReference>
<dbReference type="AlphaFoldDB" id="A0A1M7CLT5"/>
<reference evidence="4 5" key="1">
    <citation type="submission" date="2016-11" db="EMBL/GenBank/DDBJ databases">
        <authorList>
            <person name="Jaros S."/>
            <person name="Januszkiewicz K."/>
            <person name="Wedrychowicz H."/>
        </authorList>
    </citation>
    <scope>NUCLEOTIDE SEQUENCE [LARGE SCALE GENOMIC DNA]</scope>
    <source>
        <strain evidence="4 5">BPI-34</strain>
    </source>
</reference>
<name>A0A1M7CLT5_XYLRU</name>
<organism evidence="4 5">
    <name type="scientific">Xylanibacter ruminicola</name>
    <name type="common">Prevotella ruminicola</name>
    <dbReference type="NCBI Taxonomy" id="839"/>
    <lineage>
        <taxon>Bacteria</taxon>
        <taxon>Pseudomonadati</taxon>
        <taxon>Bacteroidota</taxon>
        <taxon>Bacteroidia</taxon>
        <taxon>Bacteroidales</taxon>
        <taxon>Prevotellaceae</taxon>
        <taxon>Xylanibacter</taxon>
    </lineage>
</organism>
<keyword evidence="4" id="KW-0808">Transferase</keyword>
<dbReference type="Pfam" id="PF00072">
    <property type="entry name" value="Response_reg"/>
    <property type="match status" value="1"/>
</dbReference>
<dbReference type="SUPFAM" id="SSF52172">
    <property type="entry name" value="CheY-like"/>
    <property type="match status" value="1"/>
</dbReference>
<dbReference type="InterPro" id="IPR036097">
    <property type="entry name" value="HisK_dim/P_sf"/>
</dbReference>
<dbReference type="EC" id="2.7.13.3" evidence="2"/>
<dbReference type="PROSITE" id="PS50110">
    <property type="entry name" value="RESPONSE_REGULATORY"/>
    <property type="match status" value="1"/>
</dbReference>